<dbReference type="InterPro" id="IPR000792">
    <property type="entry name" value="Tscrpt_reg_LuxR_C"/>
</dbReference>
<dbReference type="EMBL" id="JAJNDB010000005">
    <property type="protein sequence ID" value="MCD2196103.1"/>
    <property type="molecule type" value="Genomic_DNA"/>
</dbReference>
<feature type="domain" description="HTH luxR-type" evidence="3">
    <location>
        <begin position="166"/>
        <end position="231"/>
    </location>
</feature>
<keyword evidence="1" id="KW-0238">DNA-binding</keyword>
<evidence type="ECO:0000313" key="6">
    <source>
        <dbReference type="Proteomes" id="UP001199469"/>
    </source>
</evidence>
<feature type="modified residue" description="4-aspartylphosphate" evidence="2">
    <location>
        <position position="69"/>
    </location>
</feature>
<dbReference type="Proteomes" id="UP001199469">
    <property type="component" value="Unassembled WGS sequence"/>
</dbReference>
<dbReference type="InterPro" id="IPR001789">
    <property type="entry name" value="Sig_transdc_resp-reg_receiver"/>
</dbReference>
<dbReference type="PROSITE" id="PS00622">
    <property type="entry name" value="HTH_LUXR_1"/>
    <property type="match status" value="1"/>
</dbReference>
<dbReference type="PANTHER" id="PTHR43214">
    <property type="entry name" value="TWO-COMPONENT RESPONSE REGULATOR"/>
    <property type="match status" value="1"/>
</dbReference>
<evidence type="ECO:0000256" key="2">
    <source>
        <dbReference type="PROSITE-ProRule" id="PRU00169"/>
    </source>
</evidence>
<dbReference type="RefSeq" id="WP_230737960.1">
    <property type="nucleotide sequence ID" value="NZ_JAJNDB010000005.1"/>
</dbReference>
<dbReference type="SMART" id="SM00421">
    <property type="entry name" value="HTH_LUXR"/>
    <property type="match status" value="1"/>
</dbReference>
<evidence type="ECO:0000259" key="3">
    <source>
        <dbReference type="PROSITE" id="PS50043"/>
    </source>
</evidence>
<gene>
    <name evidence="5" type="ORF">LQ327_22275</name>
</gene>
<dbReference type="Pfam" id="PF00196">
    <property type="entry name" value="GerE"/>
    <property type="match status" value="1"/>
</dbReference>
<dbReference type="Pfam" id="PF00072">
    <property type="entry name" value="Response_reg"/>
    <property type="match status" value="1"/>
</dbReference>
<dbReference type="PROSITE" id="PS50043">
    <property type="entry name" value="HTH_LUXR_2"/>
    <property type="match status" value="1"/>
</dbReference>
<dbReference type="PROSITE" id="PS50110">
    <property type="entry name" value="RESPONSE_REGULATORY"/>
    <property type="match status" value="1"/>
</dbReference>
<feature type="domain" description="Response regulatory" evidence="4">
    <location>
        <begin position="18"/>
        <end position="138"/>
    </location>
</feature>
<evidence type="ECO:0000259" key="4">
    <source>
        <dbReference type="PROSITE" id="PS50110"/>
    </source>
</evidence>
<dbReference type="CDD" id="cd06170">
    <property type="entry name" value="LuxR_C_like"/>
    <property type="match status" value="1"/>
</dbReference>
<name>A0ABS8PCU6_9PSEU</name>
<dbReference type="InterPro" id="IPR039420">
    <property type="entry name" value="WalR-like"/>
</dbReference>
<evidence type="ECO:0000313" key="5">
    <source>
        <dbReference type="EMBL" id="MCD2196103.1"/>
    </source>
</evidence>
<dbReference type="SUPFAM" id="SSF52172">
    <property type="entry name" value="CheY-like"/>
    <property type="match status" value="1"/>
</dbReference>
<dbReference type="SMART" id="SM00448">
    <property type="entry name" value="REC"/>
    <property type="match status" value="1"/>
</dbReference>
<dbReference type="InterPro" id="IPR036388">
    <property type="entry name" value="WH-like_DNA-bd_sf"/>
</dbReference>
<organism evidence="5 6">
    <name type="scientific">Actinomycetospora endophytica</name>
    <dbReference type="NCBI Taxonomy" id="2291215"/>
    <lineage>
        <taxon>Bacteria</taxon>
        <taxon>Bacillati</taxon>
        <taxon>Actinomycetota</taxon>
        <taxon>Actinomycetes</taxon>
        <taxon>Pseudonocardiales</taxon>
        <taxon>Pseudonocardiaceae</taxon>
        <taxon>Actinomycetospora</taxon>
    </lineage>
</organism>
<comment type="caution">
    <text evidence="5">The sequence shown here is derived from an EMBL/GenBank/DDBJ whole genome shotgun (WGS) entry which is preliminary data.</text>
</comment>
<protein>
    <submittedName>
        <fullName evidence="5">Response regulator transcription factor</fullName>
    </submittedName>
</protein>
<dbReference type="InterPro" id="IPR016032">
    <property type="entry name" value="Sig_transdc_resp-reg_C-effctor"/>
</dbReference>
<accession>A0ABS8PCU6</accession>
<dbReference type="InterPro" id="IPR011006">
    <property type="entry name" value="CheY-like_superfamily"/>
</dbReference>
<reference evidence="5 6" key="1">
    <citation type="submission" date="2021-11" db="EMBL/GenBank/DDBJ databases">
        <title>Draft genome sequence of Actinomycetospora sp. SF1 isolated from the rhizosphere soil.</title>
        <authorList>
            <person name="Duangmal K."/>
            <person name="Chantavorakit T."/>
        </authorList>
    </citation>
    <scope>NUCLEOTIDE SEQUENCE [LARGE SCALE GENOMIC DNA]</scope>
    <source>
        <strain evidence="5 6">TBRC 5722</strain>
    </source>
</reference>
<evidence type="ECO:0000256" key="1">
    <source>
        <dbReference type="ARBA" id="ARBA00023125"/>
    </source>
</evidence>
<dbReference type="Gene3D" id="3.40.50.2300">
    <property type="match status" value="1"/>
</dbReference>
<dbReference type="SUPFAM" id="SSF46894">
    <property type="entry name" value="C-terminal effector domain of the bipartite response regulators"/>
    <property type="match status" value="1"/>
</dbReference>
<keyword evidence="2" id="KW-0597">Phosphoprotein</keyword>
<dbReference type="PRINTS" id="PR00038">
    <property type="entry name" value="HTHLUXR"/>
</dbReference>
<sequence>MGDPTDGEGPPGADDRCPVLIIDDHELFSATLGIALRGEGLDASMLLVADVPEFLSRPTVCSGGLVVLDLDLGRGSDGRAVHGVDLVEPLRSRGWAVLVVTGSADDAGIAAALAHGAVGHVPKSSTFATLLSTVAAAARGSTVMSETERLGWLERHRRGEAQHRELARRLARLTPREREVLELLGAGMRASAIAERFVVTLPTVRTQIRSILSKLEVGSQLEAVAQFRRSRIPSGVTERDS</sequence>
<proteinExistence type="predicted"/>
<keyword evidence="6" id="KW-1185">Reference proteome</keyword>
<dbReference type="Gene3D" id="1.10.10.10">
    <property type="entry name" value="Winged helix-like DNA-binding domain superfamily/Winged helix DNA-binding domain"/>
    <property type="match status" value="1"/>
</dbReference>